<protein>
    <submittedName>
        <fullName evidence="4">NADAR family protein</fullName>
    </submittedName>
</protein>
<name>A0A8J7I1C1_9NOST</name>
<sequence>MTIYFYSTREEYGCFSNFSPHGFELDNLYWYTSEHYFQAQKFVGTFHVEQIRLVKSPKDVARMGRERSRPLRPDWEQVKDDIMRKAVLRKFETHADIRQILLSTDNEEIVENSPIDYYWGCGADGSGQNRLGTILMEVREKLRHPDGAEIGNIAVK</sequence>
<reference evidence="4 5" key="1">
    <citation type="journal article" date="2021" name="Int. J. Syst. Evol. Microbiol.">
        <title>Amazonocrinis nigriterrae gen. nov., sp. nov., Atlanticothrix silvestris gen. nov., sp. nov. and Dendronalium phyllosphericum gen. nov., sp. nov., nostocacean cyanobacteria from Brazilian environments.</title>
        <authorList>
            <person name="Alvarenga D.O."/>
            <person name="Andreote A.P.D."/>
            <person name="Branco L.H.Z."/>
            <person name="Delbaje E."/>
            <person name="Cruz R.B."/>
            <person name="Varani A.M."/>
            <person name="Fiore M.F."/>
        </authorList>
    </citation>
    <scope>NUCLEOTIDE SEQUENCE [LARGE SCALE GENOMIC DNA]</scope>
    <source>
        <strain evidence="4 5">CENA369</strain>
    </source>
</reference>
<comment type="catalytic activity">
    <reaction evidence="1">
        <text>5-amino-6-(5-phospho-D-ribosylamino)uracil + H2O = 5,6-diaminouracil + D-ribose 5-phosphate</text>
        <dbReference type="Rhea" id="RHEA:55020"/>
        <dbReference type="ChEBI" id="CHEBI:15377"/>
        <dbReference type="ChEBI" id="CHEBI:46252"/>
        <dbReference type="ChEBI" id="CHEBI:58453"/>
        <dbReference type="ChEBI" id="CHEBI:78346"/>
    </reaction>
</comment>
<dbReference type="RefSeq" id="WP_214432764.1">
    <property type="nucleotide sequence ID" value="NZ_CAWPUQ010000285.1"/>
</dbReference>
<dbReference type="AlphaFoldDB" id="A0A8J7I1C1"/>
<evidence type="ECO:0000256" key="1">
    <source>
        <dbReference type="ARBA" id="ARBA00000022"/>
    </source>
</evidence>
<dbReference type="InterPro" id="IPR037238">
    <property type="entry name" value="YbiA-like_sf"/>
</dbReference>
<keyword evidence="5" id="KW-1185">Reference proteome</keyword>
<accession>A0A8J7I1C1</accession>
<organism evidence="4 5">
    <name type="scientific">Dendronalium phyllosphericum CENA369</name>
    <dbReference type="NCBI Taxonomy" id="1725256"/>
    <lineage>
        <taxon>Bacteria</taxon>
        <taxon>Bacillati</taxon>
        <taxon>Cyanobacteriota</taxon>
        <taxon>Cyanophyceae</taxon>
        <taxon>Nostocales</taxon>
        <taxon>Nostocaceae</taxon>
        <taxon>Dendronalium</taxon>
        <taxon>Dendronalium phyllosphericum</taxon>
    </lineage>
</organism>
<dbReference type="Pfam" id="PF08719">
    <property type="entry name" value="NADAR"/>
    <property type="match status" value="1"/>
</dbReference>
<dbReference type="EMBL" id="JAECZA010000050">
    <property type="protein sequence ID" value="MBH8573946.1"/>
    <property type="molecule type" value="Genomic_DNA"/>
</dbReference>
<dbReference type="Proteomes" id="UP000662314">
    <property type="component" value="Unassembled WGS sequence"/>
</dbReference>
<proteinExistence type="predicted"/>
<evidence type="ECO:0000259" key="3">
    <source>
        <dbReference type="Pfam" id="PF08719"/>
    </source>
</evidence>
<dbReference type="NCBIfam" id="TIGR02464">
    <property type="entry name" value="ribofla_fusion"/>
    <property type="match status" value="1"/>
</dbReference>
<feature type="domain" description="NADAR" evidence="3">
    <location>
        <begin position="4"/>
        <end position="143"/>
    </location>
</feature>
<dbReference type="InterPro" id="IPR012816">
    <property type="entry name" value="NADAR"/>
</dbReference>
<evidence type="ECO:0000313" key="5">
    <source>
        <dbReference type="Proteomes" id="UP000662314"/>
    </source>
</evidence>
<evidence type="ECO:0000313" key="4">
    <source>
        <dbReference type="EMBL" id="MBH8573946.1"/>
    </source>
</evidence>
<dbReference type="Gene3D" id="1.10.357.40">
    <property type="entry name" value="YbiA-like"/>
    <property type="match status" value="1"/>
</dbReference>
<dbReference type="CDD" id="cd15457">
    <property type="entry name" value="NADAR"/>
    <property type="match status" value="1"/>
</dbReference>
<comment type="caution">
    <text evidence="4">The sequence shown here is derived from an EMBL/GenBank/DDBJ whole genome shotgun (WGS) entry which is preliminary data.</text>
</comment>
<evidence type="ECO:0000256" key="2">
    <source>
        <dbReference type="ARBA" id="ARBA00000751"/>
    </source>
</evidence>
<gene>
    <name evidence="4" type="ORF">I8752_13125</name>
</gene>
<comment type="catalytic activity">
    <reaction evidence="2">
        <text>2,5-diamino-6-hydroxy-4-(5-phosphoribosylamino)-pyrimidine + H2O = 2,5,6-triamino-4-hydroxypyrimidine + D-ribose 5-phosphate</text>
        <dbReference type="Rhea" id="RHEA:23436"/>
        <dbReference type="ChEBI" id="CHEBI:15377"/>
        <dbReference type="ChEBI" id="CHEBI:58614"/>
        <dbReference type="ChEBI" id="CHEBI:78346"/>
        <dbReference type="ChEBI" id="CHEBI:137796"/>
    </reaction>
</comment>
<dbReference type="SUPFAM" id="SSF143990">
    <property type="entry name" value="YbiA-like"/>
    <property type="match status" value="1"/>
</dbReference>